<proteinExistence type="predicted"/>
<evidence type="ECO:0000256" key="1">
    <source>
        <dbReference type="SAM" id="SignalP"/>
    </source>
</evidence>
<protein>
    <submittedName>
        <fullName evidence="2">Uncharacterized protein</fullName>
    </submittedName>
</protein>
<evidence type="ECO:0000313" key="2">
    <source>
        <dbReference type="EMBL" id="JAH85949.1"/>
    </source>
</evidence>
<dbReference type="AlphaFoldDB" id="A0A0E9W6E9"/>
<keyword evidence="1" id="KW-0732">Signal</keyword>
<reference evidence="2" key="1">
    <citation type="submission" date="2014-11" db="EMBL/GenBank/DDBJ databases">
        <authorList>
            <person name="Amaro Gonzalez C."/>
        </authorList>
    </citation>
    <scope>NUCLEOTIDE SEQUENCE</scope>
</reference>
<dbReference type="EMBL" id="GBXM01022628">
    <property type="protein sequence ID" value="JAH85949.1"/>
    <property type="molecule type" value="Transcribed_RNA"/>
</dbReference>
<name>A0A0E9W6E9_ANGAN</name>
<sequence length="57" mass="6282">MGTIFLMLASICLWQSVNSTFSTPLFSSCLRTLCLLDGSARSNLFNISKCGRTFKLS</sequence>
<reference evidence="2" key="2">
    <citation type="journal article" date="2015" name="Fish Shellfish Immunol.">
        <title>Early steps in the European eel (Anguilla anguilla)-Vibrio vulnificus interaction in the gills: Role of the RtxA13 toxin.</title>
        <authorList>
            <person name="Callol A."/>
            <person name="Pajuelo D."/>
            <person name="Ebbesson L."/>
            <person name="Teles M."/>
            <person name="MacKenzie S."/>
            <person name="Amaro C."/>
        </authorList>
    </citation>
    <scope>NUCLEOTIDE SEQUENCE</scope>
</reference>
<accession>A0A0E9W6E9</accession>
<organism evidence="2">
    <name type="scientific">Anguilla anguilla</name>
    <name type="common">European freshwater eel</name>
    <name type="synonym">Muraena anguilla</name>
    <dbReference type="NCBI Taxonomy" id="7936"/>
    <lineage>
        <taxon>Eukaryota</taxon>
        <taxon>Metazoa</taxon>
        <taxon>Chordata</taxon>
        <taxon>Craniata</taxon>
        <taxon>Vertebrata</taxon>
        <taxon>Euteleostomi</taxon>
        <taxon>Actinopterygii</taxon>
        <taxon>Neopterygii</taxon>
        <taxon>Teleostei</taxon>
        <taxon>Anguilliformes</taxon>
        <taxon>Anguillidae</taxon>
        <taxon>Anguilla</taxon>
    </lineage>
</organism>
<feature type="chain" id="PRO_5002434663" evidence="1">
    <location>
        <begin position="20"/>
        <end position="57"/>
    </location>
</feature>
<feature type="signal peptide" evidence="1">
    <location>
        <begin position="1"/>
        <end position="19"/>
    </location>
</feature>